<feature type="domain" description="Ig-like" evidence="2">
    <location>
        <begin position="140"/>
        <end position="225"/>
    </location>
</feature>
<organism evidence="3 4">
    <name type="scientific">Vicugna pacos</name>
    <name type="common">Alpaca</name>
    <name type="synonym">Lama pacos</name>
    <dbReference type="NCBI Taxonomy" id="30538"/>
    <lineage>
        <taxon>Eukaryota</taxon>
        <taxon>Metazoa</taxon>
        <taxon>Chordata</taxon>
        <taxon>Craniata</taxon>
        <taxon>Vertebrata</taxon>
        <taxon>Euteleostomi</taxon>
        <taxon>Mammalia</taxon>
        <taxon>Eutheria</taxon>
        <taxon>Laurasiatheria</taxon>
        <taxon>Artiodactyla</taxon>
        <taxon>Tylopoda</taxon>
        <taxon>Camelidae</taxon>
        <taxon>Vicugna</taxon>
    </lineage>
</organism>
<keyword evidence="3" id="KW-1185">Reference proteome</keyword>
<dbReference type="SMART" id="SM00406">
    <property type="entry name" value="IGv"/>
    <property type="match status" value="3"/>
</dbReference>
<name>A0ABM5CJU6_VICPA</name>
<reference evidence="4" key="1">
    <citation type="submission" date="2025-08" db="UniProtKB">
        <authorList>
            <consortium name="RefSeq"/>
        </authorList>
    </citation>
    <scope>IDENTIFICATION</scope>
</reference>
<dbReference type="InterPro" id="IPR013106">
    <property type="entry name" value="Ig_V-set"/>
</dbReference>
<protein>
    <recommendedName>
        <fullName evidence="2">Ig-like domain-containing protein</fullName>
    </recommendedName>
</protein>
<accession>A0ABM5CJU6</accession>
<dbReference type="PROSITE" id="PS50835">
    <property type="entry name" value="IG_LIKE"/>
    <property type="match status" value="2"/>
</dbReference>
<sequence length="384" mass="40260">MAWALLLLTLLTQGTGSWANSALTQPPSVSGTLGKTVTISCAGTSSDIGGYNYVSWYQQLPGTAPKLLIYVVNKRASGIPDRFSGSKSGNTASLSISGLQSEDEGDLRLSRKLTSVILLFSGSWAHSAVTQPPSVSGTLGKTVTISCAGTSSDVEYGNYVSWYQQLPGTAPKLLIYAVSYRASGIPDRFSGSKSGNTASLTISGLQSEDEADYYCASYRSSNNVHSGPRSWGSETKTCLRAQGTSAMAWTPLQLPLLSLCTGYVASSALTQPSAVSVSLGQTARITCQGDSLESYGANWYQQKPGQAPVLVIYGDDSRPSGIPERFSGSSSGGTATLTISGAQAEDEGDYYCQSEDSSVSNAHSDTGRWGGGTQNTLHLCHPLL</sequence>
<dbReference type="Proteomes" id="UP001652581">
    <property type="component" value="Chromosome 32"/>
</dbReference>
<feature type="domain" description="Ig-like" evidence="2">
    <location>
        <begin position="255"/>
        <end position="364"/>
    </location>
</feature>
<dbReference type="GeneID" id="102538785"/>
<dbReference type="Pfam" id="PF07686">
    <property type="entry name" value="V-set"/>
    <property type="match status" value="3"/>
</dbReference>
<dbReference type="InterPro" id="IPR007110">
    <property type="entry name" value="Ig-like_dom"/>
</dbReference>
<evidence type="ECO:0000313" key="4">
    <source>
        <dbReference type="RefSeq" id="XP_072808924.1"/>
    </source>
</evidence>
<dbReference type="InterPro" id="IPR003599">
    <property type="entry name" value="Ig_sub"/>
</dbReference>
<proteinExistence type="predicted"/>
<dbReference type="InterPro" id="IPR036179">
    <property type="entry name" value="Ig-like_dom_sf"/>
</dbReference>
<feature type="chain" id="PRO_5045472152" description="Ig-like domain-containing protein" evidence="1">
    <location>
        <begin position="20"/>
        <end position="384"/>
    </location>
</feature>
<evidence type="ECO:0000259" key="2">
    <source>
        <dbReference type="PROSITE" id="PS50835"/>
    </source>
</evidence>
<evidence type="ECO:0000313" key="3">
    <source>
        <dbReference type="Proteomes" id="UP001652581"/>
    </source>
</evidence>
<keyword evidence="1" id="KW-0732">Signal</keyword>
<feature type="signal peptide" evidence="1">
    <location>
        <begin position="1"/>
        <end position="19"/>
    </location>
</feature>
<dbReference type="SMART" id="SM00409">
    <property type="entry name" value="IG"/>
    <property type="match status" value="3"/>
</dbReference>
<dbReference type="RefSeq" id="XP_072808924.1">
    <property type="nucleotide sequence ID" value="XM_072952823.1"/>
</dbReference>
<gene>
    <name evidence="4" type="primary">LOC102538785</name>
</gene>
<dbReference type="SUPFAM" id="SSF48726">
    <property type="entry name" value="Immunoglobulin"/>
    <property type="match status" value="3"/>
</dbReference>
<evidence type="ECO:0000256" key="1">
    <source>
        <dbReference type="SAM" id="SignalP"/>
    </source>
</evidence>
<dbReference type="Gene3D" id="2.60.40.10">
    <property type="entry name" value="Immunoglobulins"/>
    <property type="match status" value="3"/>
</dbReference>
<dbReference type="InterPro" id="IPR013783">
    <property type="entry name" value="Ig-like_fold"/>
</dbReference>
<dbReference type="PANTHER" id="PTHR23267">
    <property type="entry name" value="IMMUNOGLOBULIN LIGHT CHAIN"/>
    <property type="match status" value="1"/>
</dbReference>
<dbReference type="InterPro" id="IPR050150">
    <property type="entry name" value="IgV_Light_Chain"/>
</dbReference>